<keyword evidence="3" id="KW-1185">Reference proteome</keyword>
<dbReference type="GO" id="GO:0016624">
    <property type="term" value="F:oxidoreductase activity, acting on the aldehyde or oxo group of donors, disulfide as acceptor"/>
    <property type="evidence" value="ECO:0007669"/>
    <property type="project" value="InterPro"/>
</dbReference>
<dbReference type="Proteomes" id="UP000289738">
    <property type="component" value="Chromosome B05"/>
</dbReference>
<feature type="domain" description="Dehydrogenase E1 component" evidence="1">
    <location>
        <begin position="1"/>
        <end position="45"/>
    </location>
</feature>
<reference evidence="2 3" key="1">
    <citation type="submission" date="2019-01" db="EMBL/GenBank/DDBJ databases">
        <title>Sequencing of cultivated peanut Arachis hypogaea provides insights into genome evolution and oil improvement.</title>
        <authorList>
            <person name="Chen X."/>
        </authorList>
    </citation>
    <scope>NUCLEOTIDE SEQUENCE [LARGE SCALE GENOMIC DNA]</scope>
    <source>
        <strain evidence="3">cv. Fuhuasheng</strain>
        <tissue evidence="2">Leaves</tissue>
    </source>
</reference>
<dbReference type="Gene3D" id="3.40.50.970">
    <property type="match status" value="1"/>
</dbReference>
<dbReference type="AlphaFoldDB" id="A0A444Z4W9"/>
<sequence>MSDPGSTYRTCDEIFNERQERDPIDRVRKLLLAHDIASEKELKFEIKLSCFIEHNVNVNGCFLIASWDKILRLGNKFCGSSKSQVLRSSSIDKERANDVAEYQLCYMLIENATCCSRFLVGNGLASVNVYRF</sequence>
<evidence type="ECO:0000259" key="1">
    <source>
        <dbReference type="Pfam" id="PF00676"/>
    </source>
</evidence>
<dbReference type="STRING" id="3818.A0A444Z4W9"/>
<dbReference type="EMBL" id="SDMP01000015">
    <property type="protein sequence ID" value="RYR09136.1"/>
    <property type="molecule type" value="Genomic_DNA"/>
</dbReference>
<accession>A0A444Z4W9</accession>
<dbReference type="InterPro" id="IPR001017">
    <property type="entry name" value="DH_E1"/>
</dbReference>
<protein>
    <recommendedName>
        <fullName evidence="1">Dehydrogenase E1 component domain-containing protein</fullName>
    </recommendedName>
</protein>
<comment type="caution">
    <text evidence="2">The sequence shown here is derived from an EMBL/GenBank/DDBJ whole genome shotgun (WGS) entry which is preliminary data.</text>
</comment>
<gene>
    <name evidence="2" type="ORF">Ahy_B05g077236</name>
</gene>
<organism evidence="2 3">
    <name type="scientific">Arachis hypogaea</name>
    <name type="common">Peanut</name>
    <dbReference type="NCBI Taxonomy" id="3818"/>
    <lineage>
        <taxon>Eukaryota</taxon>
        <taxon>Viridiplantae</taxon>
        <taxon>Streptophyta</taxon>
        <taxon>Embryophyta</taxon>
        <taxon>Tracheophyta</taxon>
        <taxon>Spermatophyta</taxon>
        <taxon>Magnoliopsida</taxon>
        <taxon>eudicotyledons</taxon>
        <taxon>Gunneridae</taxon>
        <taxon>Pentapetalae</taxon>
        <taxon>rosids</taxon>
        <taxon>fabids</taxon>
        <taxon>Fabales</taxon>
        <taxon>Fabaceae</taxon>
        <taxon>Papilionoideae</taxon>
        <taxon>50 kb inversion clade</taxon>
        <taxon>dalbergioids sensu lato</taxon>
        <taxon>Dalbergieae</taxon>
        <taxon>Pterocarpus clade</taxon>
        <taxon>Arachis</taxon>
    </lineage>
</organism>
<dbReference type="Pfam" id="PF00676">
    <property type="entry name" value="E1_dh"/>
    <property type="match status" value="1"/>
</dbReference>
<name>A0A444Z4W9_ARAHY</name>
<evidence type="ECO:0000313" key="3">
    <source>
        <dbReference type="Proteomes" id="UP000289738"/>
    </source>
</evidence>
<proteinExistence type="predicted"/>
<evidence type="ECO:0000313" key="2">
    <source>
        <dbReference type="EMBL" id="RYR09136.1"/>
    </source>
</evidence>